<proteinExistence type="predicted"/>
<protein>
    <submittedName>
        <fullName evidence="2">Uncharacterized protein</fullName>
    </submittedName>
</protein>
<accession>A0A8H5HSW9</accession>
<dbReference type="OrthoDB" id="3242376at2759"/>
<keyword evidence="1" id="KW-1133">Transmembrane helix</keyword>
<dbReference type="AlphaFoldDB" id="A0A8H5HSW9"/>
<keyword evidence="1" id="KW-0812">Transmembrane</keyword>
<dbReference type="EMBL" id="JAACJN010000025">
    <property type="protein sequence ID" value="KAF5388915.1"/>
    <property type="molecule type" value="Genomic_DNA"/>
</dbReference>
<keyword evidence="1" id="KW-0472">Membrane</keyword>
<name>A0A8H5HSW9_9AGAR</name>
<organism evidence="2 3">
    <name type="scientific">Collybiopsis confluens</name>
    <dbReference type="NCBI Taxonomy" id="2823264"/>
    <lineage>
        <taxon>Eukaryota</taxon>
        <taxon>Fungi</taxon>
        <taxon>Dikarya</taxon>
        <taxon>Basidiomycota</taxon>
        <taxon>Agaricomycotina</taxon>
        <taxon>Agaricomycetes</taxon>
        <taxon>Agaricomycetidae</taxon>
        <taxon>Agaricales</taxon>
        <taxon>Marasmiineae</taxon>
        <taxon>Omphalotaceae</taxon>
        <taxon>Collybiopsis</taxon>
    </lineage>
</organism>
<feature type="transmembrane region" description="Helical" evidence="1">
    <location>
        <begin position="130"/>
        <end position="151"/>
    </location>
</feature>
<dbReference type="Proteomes" id="UP000518752">
    <property type="component" value="Unassembled WGS sequence"/>
</dbReference>
<evidence type="ECO:0000313" key="3">
    <source>
        <dbReference type="Proteomes" id="UP000518752"/>
    </source>
</evidence>
<keyword evidence="3" id="KW-1185">Reference proteome</keyword>
<comment type="caution">
    <text evidence="2">The sequence shown here is derived from an EMBL/GenBank/DDBJ whole genome shotgun (WGS) entry which is preliminary data.</text>
</comment>
<reference evidence="2 3" key="1">
    <citation type="journal article" date="2020" name="ISME J.">
        <title>Uncovering the hidden diversity of litter-decomposition mechanisms in mushroom-forming fungi.</title>
        <authorList>
            <person name="Floudas D."/>
            <person name="Bentzer J."/>
            <person name="Ahren D."/>
            <person name="Johansson T."/>
            <person name="Persson P."/>
            <person name="Tunlid A."/>
        </authorList>
    </citation>
    <scope>NUCLEOTIDE SEQUENCE [LARGE SCALE GENOMIC DNA]</scope>
    <source>
        <strain evidence="2 3">CBS 406.79</strain>
    </source>
</reference>
<evidence type="ECO:0000256" key="1">
    <source>
        <dbReference type="SAM" id="Phobius"/>
    </source>
</evidence>
<gene>
    <name evidence="2" type="ORF">D9757_005094</name>
</gene>
<sequence>MVGLRVLSRCDRYVRFAGGATLSLVTVAELLLILRVYALYLGNKYILLFLLLVLVAQIVFCAWGLHFGKRVPLPDGFPGCVLTGSSQWFATFWAVPLITDSCIFLLTLWRTVRMRNLTRDRTMQVILRDGIVYFTVIFSANLMNTLIYFLAPEDLKAVGARFEILSYFYLSPH</sequence>
<feature type="transmembrane region" description="Helical" evidence="1">
    <location>
        <begin position="88"/>
        <end position="109"/>
    </location>
</feature>
<evidence type="ECO:0000313" key="2">
    <source>
        <dbReference type="EMBL" id="KAF5388915.1"/>
    </source>
</evidence>
<feature type="transmembrane region" description="Helical" evidence="1">
    <location>
        <begin position="46"/>
        <end position="68"/>
    </location>
</feature>
<feature type="transmembrane region" description="Helical" evidence="1">
    <location>
        <begin position="13"/>
        <end position="34"/>
    </location>
</feature>